<dbReference type="PANTHER" id="PTHR43002">
    <property type="entry name" value="GLYCOGEN DEBRANCHING ENZYME"/>
    <property type="match status" value="1"/>
</dbReference>
<dbReference type="Pfam" id="PF02922">
    <property type="entry name" value="CBM_48"/>
    <property type="match status" value="1"/>
</dbReference>
<dbReference type="CDD" id="cd11326">
    <property type="entry name" value="AmyAc_Glg_debranch"/>
    <property type="match status" value="1"/>
</dbReference>
<feature type="region of interest" description="Disordered" evidence="4">
    <location>
        <begin position="478"/>
        <end position="506"/>
    </location>
</feature>
<evidence type="ECO:0000256" key="2">
    <source>
        <dbReference type="ARBA" id="ARBA00022801"/>
    </source>
</evidence>
<dbReference type="CDD" id="cd02856">
    <property type="entry name" value="E_set_GDE_Isoamylase_N"/>
    <property type="match status" value="1"/>
</dbReference>
<protein>
    <submittedName>
        <fullName evidence="6">Glycogen operon protein</fullName>
    </submittedName>
</protein>
<evidence type="ECO:0000313" key="6">
    <source>
        <dbReference type="EMBL" id="MCP2167022.1"/>
    </source>
</evidence>
<name>A0AAE3GGM3_9PSEU</name>
<evidence type="ECO:0000259" key="5">
    <source>
        <dbReference type="SMART" id="SM00642"/>
    </source>
</evidence>
<dbReference type="RefSeq" id="WP_253773447.1">
    <property type="nucleotide sequence ID" value="NZ_JAMTCK010000008.1"/>
</dbReference>
<evidence type="ECO:0000256" key="1">
    <source>
        <dbReference type="ARBA" id="ARBA00008061"/>
    </source>
</evidence>
<dbReference type="GO" id="GO:0005980">
    <property type="term" value="P:glycogen catabolic process"/>
    <property type="evidence" value="ECO:0007669"/>
    <property type="project" value="InterPro"/>
</dbReference>
<proteinExistence type="inferred from homology"/>
<dbReference type="Gene3D" id="2.60.40.1180">
    <property type="entry name" value="Golgi alpha-mannosidase II"/>
    <property type="match status" value="1"/>
</dbReference>
<dbReference type="InterPro" id="IPR044505">
    <property type="entry name" value="GlgX_Isoamylase_N_E_set"/>
</dbReference>
<keyword evidence="3" id="KW-0326">Glycosidase</keyword>
<feature type="compositionally biased region" description="Basic and acidic residues" evidence="4">
    <location>
        <begin position="478"/>
        <end position="493"/>
    </location>
</feature>
<sequence length="718" mass="77528">MATTAASDLPVLAGRPFPLGAHPEAGGVRFAVASSVAEAVEVCLISEDGGADGRGGRVERRVELTERTFGVWHGLVAGVTPGQRYGFRVHGPYDPARGLRCNPAKLLVDPCARQITGRLTALEPALGYVDDPHTGGPSVTDSLDSVPLSVVTSPGGPDTGPAPEVPFEETVLYELHVRGFTARHPDVPAHQRGTYLGVAHPAVIEHLVRLGVTAVELLPVHAFADEPALLRTGRHNYWGYSPLGFFAPHPGYASEPGQEVAEFRTMVAALHAVGIEVIVDVVFNHTCEGDESGPTLCFRGLDAPAYYAHGPDGRGVDLTGCGNTLDAGSPTVIRLVTDSLRYWVAELGVDGFRFDLASVLGRPGGGAFQPHSALFTAITCDPLLSRCKLIAEPWDATGEGYRVGGFGVQWAEWNGRYRDSVRDFWRGATGVRDLAYRLSGSSDLYADDGRRPWASINFVTAHDGFTLRDLVSYDRKHNEANGEGGRDGTDDNRSWNCGVEGETDDPAVRELRGRQARNLLATLLLSTGTPMLLAGDELWRTQRGNNNAFCLDDATSWVDWSVLADGAGEASGLLAFARRLVRLRAESPALRQPEFFEGRNTAEDEPDLVWLRPDGEEMAETDWFDDHRRTLGMWINGSGCLSRSRDGELVSDDSWLLVLHAGDAEITVTLPAAEYGKRYVPVLDTTRTDGEPADATALAPGDDLVLPGRSLLLLRALR</sequence>
<dbReference type="Proteomes" id="UP001206128">
    <property type="component" value="Unassembled WGS sequence"/>
</dbReference>
<dbReference type="InterPro" id="IPR014756">
    <property type="entry name" value="Ig_E-set"/>
</dbReference>
<dbReference type="InterPro" id="IPR013780">
    <property type="entry name" value="Glyco_hydro_b"/>
</dbReference>
<dbReference type="InterPro" id="IPR011837">
    <property type="entry name" value="Glycogen_debranch_GlgX"/>
</dbReference>
<dbReference type="EMBL" id="JAMTCK010000008">
    <property type="protein sequence ID" value="MCP2167022.1"/>
    <property type="molecule type" value="Genomic_DNA"/>
</dbReference>
<dbReference type="Gene3D" id="2.60.40.10">
    <property type="entry name" value="Immunoglobulins"/>
    <property type="match status" value="1"/>
</dbReference>
<feature type="domain" description="Glycosyl hydrolase family 13 catalytic" evidence="5">
    <location>
        <begin position="174"/>
        <end position="584"/>
    </location>
</feature>
<evidence type="ECO:0000256" key="3">
    <source>
        <dbReference type="ARBA" id="ARBA00023295"/>
    </source>
</evidence>
<dbReference type="InterPro" id="IPR004193">
    <property type="entry name" value="Glyco_hydro_13_N"/>
</dbReference>
<evidence type="ECO:0000313" key="7">
    <source>
        <dbReference type="Proteomes" id="UP001206128"/>
    </source>
</evidence>
<dbReference type="InterPro" id="IPR013783">
    <property type="entry name" value="Ig-like_fold"/>
</dbReference>
<keyword evidence="7" id="KW-1185">Reference proteome</keyword>
<keyword evidence="2" id="KW-0378">Hydrolase</keyword>
<dbReference type="GO" id="GO:0004135">
    <property type="term" value="F:amylo-alpha-1,6-glucosidase activity"/>
    <property type="evidence" value="ECO:0007669"/>
    <property type="project" value="InterPro"/>
</dbReference>
<reference evidence="6" key="1">
    <citation type="submission" date="2022-06" db="EMBL/GenBank/DDBJ databases">
        <title>Genomic Encyclopedia of Archaeal and Bacterial Type Strains, Phase II (KMG-II): from individual species to whole genera.</title>
        <authorList>
            <person name="Goeker M."/>
        </authorList>
    </citation>
    <scope>NUCLEOTIDE SEQUENCE</scope>
    <source>
        <strain evidence="6">DSM 43935</strain>
    </source>
</reference>
<dbReference type="NCBIfam" id="TIGR02100">
    <property type="entry name" value="glgX_debranch"/>
    <property type="match status" value="1"/>
</dbReference>
<dbReference type="SUPFAM" id="SSF81296">
    <property type="entry name" value="E set domains"/>
    <property type="match status" value="1"/>
</dbReference>
<dbReference type="InterPro" id="IPR017853">
    <property type="entry name" value="GH"/>
</dbReference>
<gene>
    <name evidence="6" type="ORF">LX83_003894</name>
</gene>
<dbReference type="Gene3D" id="3.20.20.80">
    <property type="entry name" value="Glycosidases"/>
    <property type="match status" value="1"/>
</dbReference>
<accession>A0AAE3GGM3</accession>
<evidence type="ECO:0000256" key="4">
    <source>
        <dbReference type="SAM" id="MobiDB-lite"/>
    </source>
</evidence>
<dbReference type="SUPFAM" id="SSF51445">
    <property type="entry name" value="(Trans)glycosidases"/>
    <property type="match status" value="1"/>
</dbReference>
<dbReference type="AlphaFoldDB" id="A0AAE3GGM3"/>
<dbReference type="SUPFAM" id="SSF51011">
    <property type="entry name" value="Glycosyl hydrolase domain"/>
    <property type="match status" value="1"/>
</dbReference>
<dbReference type="InterPro" id="IPR006047">
    <property type="entry name" value="GH13_cat_dom"/>
</dbReference>
<organism evidence="6 7">
    <name type="scientific">Goodfellowiella coeruleoviolacea</name>
    <dbReference type="NCBI Taxonomy" id="334858"/>
    <lineage>
        <taxon>Bacteria</taxon>
        <taxon>Bacillati</taxon>
        <taxon>Actinomycetota</taxon>
        <taxon>Actinomycetes</taxon>
        <taxon>Pseudonocardiales</taxon>
        <taxon>Pseudonocardiaceae</taxon>
        <taxon>Goodfellowiella</taxon>
    </lineage>
</organism>
<dbReference type="SMART" id="SM00642">
    <property type="entry name" value="Aamy"/>
    <property type="match status" value="1"/>
</dbReference>
<comment type="similarity">
    <text evidence="1">Belongs to the glycosyl hydrolase 13 family.</text>
</comment>
<comment type="caution">
    <text evidence="6">The sequence shown here is derived from an EMBL/GenBank/DDBJ whole genome shotgun (WGS) entry which is preliminary data.</text>
</comment>